<dbReference type="NCBIfam" id="TIGR00043">
    <property type="entry name" value="rRNA maturation RNase YbeY"/>
    <property type="match status" value="1"/>
</dbReference>
<comment type="function">
    <text evidence="8">Single strand-specific metallo-endoribonuclease involved in late-stage 70S ribosome quality control and in maturation of the 3' terminus of the 16S rRNA.</text>
</comment>
<dbReference type="InterPro" id="IPR002036">
    <property type="entry name" value="YbeY"/>
</dbReference>
<feature type="binding site" evidence="8">
    <location>
        <position position="121"/>
    </location>
    <ligand>
        <name>Zn(2+)</name>
        <dbReference type="ChEBI" id="CHEBI:29105"/>
        <note>catalytic</note>
    </ligand>
</feature>
<keyword evidence="8" id="KW-0963">Cytoplasm</keyword>
<dbReference type="InterPro" id="IPR020549">
    <property type="entry name" value="YbeY_CS"/>
</dbReference>
<protein>
    <recommendedName>
        <fullName evidence="8">Endoribonuclease YbeY</fullName>
        <ecNumber evidence="8">3.1.-.-</ecNumber>
    </recommendedName>
</protein>
<keyword evidence="10" id="KW-1185">Reference proteome</keyword>
<comment type="cofactor">
    <cofactor evidence="8">
        <name>Zn(2+)</name>
        <dbReference type="ChEBI" id="CHEBI:29105"/>
    </cofactor>
    <text evidence="8">Binds 1 zinc ion.</text>
</comment>
<evidence type="ECO:0000256" key="1">
    <source>
        <dbReference type="ARBA" id="ARBA00010875"/>
    </source>
</evidence>
<dbReference type="HAMAP" id="MF_00009">
    <property type="entry name" value="Endoribonucl_YbeY"/>
    <property type="match status" value="1"/>
</dbReference>
<feature type="binding site" evidence="8">
    <location>
        <position position="117"/>
    </location>
    <ligand>
        <name>Zn(2+)</name>
        <dbReference type="ChEBI" id="CHEBI:29105"/>
        <note>catalytic</note>
    </ligand>
</feature>
<dbReference type="SUPFAM" id="SSF55486">
    <property type="entry name" value="Metalloproteases ('zincins'), catalytic domain"/>
    <property type="match status" value="1"/>
</dbReference>
<sequence>MNAIVDFQVACEGSFYEKNLPSTTEVEKWVSTVLNHLNIGPQELTVRFVENDESQSLNHTYRGKDKPTNVLSFPFEAPPGVTLNLLGDLILCVPVIEREAHEQNKKIIHHYAHMIVHGTLHLLGYDHIDDAEAEAMEALEIHILSQLGIDDPYQEH</sequence>
<comment type="caution">
    <text evidence="9">The sequence shown here is derived from an EMBL/GenBank/DDBJ whole genome shotgun (WGS) entry which is preliminary data.</text>
</comment>
<evidence type="ECO:0000256" key="6">
    <source>
        <dbReference type="ARBA" id="ARBA00022801"/>
    </source>
</evidence>
<evidence type="ECO:0000313" key="10">
    <source>
        <dbReference type="Proteomes" id="UP001142810"/>
    </source>
</evidence>
<keyword evidence="2 8" id="KW-0690">Ribosome biogenesis</keyword>
<evidence type="ECO:0000256" key="5">
    <source>
        <dbReference type="ARBA" id="ARBA00022759"/>
    </source>
</evidence>
<dbReference type="Gene3D" id="3.40.390.30">
    <property type="entry name" value="Metalloproteases ('zincins'), catalytic domain"/>
    <property type="match status" value="1"/>
</dbReference>
<name>A0ABT3P5B4_9ALTE</name>
<gene>
    <name evidence="8 9" type="primary">ybeY</name>
    <name evidence="9" type="ORF">OPS25_05575</name>
</gene>
<dbReference type="PANTHER" id="PTHR46986">
    <property type="entry name" value="ENDORIBONUCLEASE YBEY, CHLOROPLASTIC"/>
    <property type="match status" value="1"/>
</dbReference>
<comment type="subcellular location">
    <subcellularLocation>
        <location evidence="8">Cytoplasm</location>
    </subcellularLocation>
</comment>
<evidence type="ECO:0000256" key="3">
    <source>
        <dbReference type="ARBA" id="ARBA00022722"/>
    </source>
</evidence>
<dbReference type="PANTHER" id="PTHR46986:SF1">
    <property type="entry name" value="ENDORIBONUCLEASE YBEY, CHLOROPLASTIC"/>
    <property type="match status" value="1"/>
</dbReference>
<keyword evidence="5 8" id="KW-0255">Endonuclease</keyword>
<accession>A0ABT3P5B4</accession>
<evidence type="ECO:0000313" key="9">
    <source>
        <dbReference type="EMBL" id="MCW8107963.1"/>
    </source>
</evidence>
<evidence type="ECO:0000256" key="2">
    <source>
        <dbReference type="ARBA" id="ARBA00022517"/>
    </source>
</evidence>
<proteinExistence type="inferred from homology"/>
<organism evidence="9 10">
    <name type="scientific">Alteromonas aquimaris</name>
    <dbReference type="NCBI Taxonomy" id="2998417"/>
    <lineage>
        <taxon>Bacteria</taxon>
        <taxon>Pseudomonadati</taxon>
        <taxon>Pseudomonadota</taxon>
        <taxon>Gammaproteobacteria</taxon>
        <taxon>Alteromonadales</taxon>
        <taxon>Alteromonadaceae</taxon>
        <taxon>Alteromonas/Salinimonas group</taxon>
        <taxon>Alteromonas</taxon>
    </lineage>
</organism>
<dbReference type="EC" id="3.1.-.-" evidence="8"/>
<dbReference type="Proteomes" id="UP001142810">
    <property type="component" value="Unassembled WGS sequence"/>
</dbReference>
<keyword evidence="3 8" id="KW-0540">Nuclease</keyword>
<dbReference type="PROSITE" id="PS01306">
    <property type="entry name" value="UPF0054"/>
    <property type="match status" value="1"/>
</dbReference>
<evidence type="ECO:0000256" key="7">
    <source>
        <dbReference type="ARBA" id="ARBA00022833"/>
    </source>
</evidence>
<keyword evidence="8" id="KW-0698">rRNA processing</keyword>
<evidence type="ECO:0000256" key="8">
    <source>
        <dbReference type="HAMAP-Rule" id="MF_00009"/>
    </source>
</evidence>
<keyword evidence="7 8" id="KW-0862">Zinc</keyword>
<evidence type="ECO:0000256" key="4">
    <source>
        <dbReference type="ARBA" id="ARBA00022723"/>
    </source>
</evidence>
<feature type="binding site" evidence="8">
    <location>
        <position position="127"/>
    </location>
    <ligand>
        <name>Zn(2+)</name>
        <dbReference type="ChEBI" id="CHEBI:29105"/>
        <note>catalytic</note>
    </ligand>
</feature>
<keyword evidence="4 8" id="KW-0479">Metal-binding</keyword>
<comment type="similarity">
    <text evidence="1 8">Belongs to the endoribonuclease YbeY family.</text>
</comment>
<dbReference type="EMBL" id="JAPFRD010000005">
    <property type="protein sequence ID" value="MCW8107963.1"/>
    <property type="molecule type" value="Genomic_DNA"/>
</dbReference>
<reference evidence="9" key="1">
    <citation type="submission" date="2022-11" db="EMBL/GenBank/DDBJ databases">
        <title>Alteromonas sp. nov., isolated from sea water of the Qingdao.</title>
        <authorList>
            <person name="Wang Q."/>
        </authorList>
    </citation>
    <scope>NUCLEOTIDE SEQUENCE</scope>
    <source>
        <strain evidence="9">ASW11-7</strain>
    </source>
</reference>
<dbReference type="RefSeq" id="WP_265616648.1">
    <property type="nucleotide sequence ID" value="NZ_JAPFRD010000005.1"/>
</dbReference>
<dbReference type="Pfam" id="PF02130">
    <property type="entry name" value="YbeY"/>
    <property type="match status" value="1"/>
</dbReference>
<dbReference type="InterPro" id="IPR023091">
    <property type="entry name" value="MetalPrtase_cat_dom_sf_prd"/>
</dbReference>
<keyword evidence="6 8" id="KW-0378">Hydrolase</keyword>